<protein>
    <recommendedName>
        <fullName evidence="7">Major facilitator superfamily (MFS) profile domain-containing protein</fullName>
    </recommendedName>
</protein>
<comment type="subcellular location">
    <subcellularLocation>
        <location evidence="1">Membrane</location>
        <topology evidence="1">Multi-pass membrane protein</topology>
    </subcellularLocation>
</comment>
<gene>
    <name evidence="8" type="ORF">BN869_000001010_1</name>
</gene>
<dbReference type="SUPFAM" id="SSF103473">
    <property type="entry name" value="MFS general substrate transporter"/>
    <property type="match status" value="1"/>
</dbReference>
<feature type="transmembrane region" description="Helical" evidence="6">
    <location>
        <begin position="252"/>
        <end position="269"/>
    </location>
</feature>
<evidence type="ECO:0000256" key="3">
    <source>
        <dbReference type="ARBA" id="ARBA00022692"/>
    </source>
</evidence>
<feature type="transmembrane region" description="Helical" evidence="6">
    <location>
        <begin position="503"/>
        <end position="521"/>
    </location>
</feature>
<reference evidence="8" key="1">
    <citation type="submission" date="2015-01" db="EMBL/GenBank/DDBJ databases">
        <authorList>
            <person name="Durling Mikael"/>
        </authorList>
    </citation>
    <scope>NUCLEOTIDE SEQUENCE</scope>
</reference>
<evidence type="ECO:0000313" key="8">
    <source>
        <dbReference type="EMBL" id="CEO44955.1"/>
    </source>
</evidence>
<dbReference type="InterPro" id="IPR020846">
    <property type="entry name" value="MFS_dom"/>
</dbReference>
<dbReference type="PROSITE" id="PS00216">
    <property type="entry name" value="SUGAR_TRANSPORT_1"/>
    <property type="match status" value="1"/>
</dbReference>
<dbReference type="InterPro" id="IPR050360">
    <property type="entry name" value="MFS_Sugar_Transporters"/>
</dbReference>
<evidence type="ECO:0000256" key="2">
    <source>
        <dbReference type="ARBA" id="ARBA00010992"/>
    </source>
</evidence>
<dbReference type="PANTHER" id="PTHR48022:SF68">
    <property type="entry name" value="MAJOR FACILITATOR SUPERFAMILY (MFS) PROFILE DOMAIN-CONTAINING PROTEIN-RELATED"/>
    <property type="match status" value="1"/>
</dbReference>
<feature type="domain" description="Major facilitator superfamily (MFS) profile" evidence="7">
    <location>
        <begin position="60"/>
        <end position="525"/>
    </location>
</feature>
<evidence type="ECO:0000256" key="1">
    <source>
        <dbReference type="ARBA" id="ARBA00004141"/>
    </source>
</evidence>
<dbReference type="Gene3D" id="1.20.1250.20">
    <property type="entry name" value="MFS general substrate transporter like domains"/>
    <property type="match status" value="1"/>
</dbReference>
<dbReference type="InterPro" id="IPR036259">
    <property type="entry name" value="MFS_trans_sf"/>
</dbReference>
<organism evidence="8">
    <name type="scientific">Bionectria ochroleuca</name>
    <name type="common">Gliocladium roseum</name>
    <dbReference type="NCBI Taxonomy" id="29856"/>
    <lineage>
        <taxon>Eukaryota</taxon>
        <taxon>Fungi</taxon>
        <taxon>Dikarya</taxon>
        <taxon>Ascomycota</taxon>
        <taxon>Pezizomycotina</taxon>
        <taxon>Sordariomycetes</taxon>
        <taxon>Hypocreomycetidae</taxon>
        <taxon>Hypocreales</taxon>
        <taxon>Bionectriaceae</taxon>
        <taxon>Clonostachys</taxon>
    </lineage>
</organism>
<feature type="transmembrane region" description="Helical" evidence="6">
    <location>
        <begin position="470"/>
        <end position="491"/>
    </location>
</feature>
<sequence length="567" mass="62062">MTSAAAPEGAGLKDGAVAYQIDHVEATKPVDVLDNSNAASVSTTFTFWETIRHYWRAMAVCFACGVCAMGDGYQYKMPGNIVALQGFIRQMGTFDEAKDKWVLDSQQVAAWGAAYAAALVAILLIGSWPVDKFGRKPALWAVQVFMMIAAIIEIVATNWKHWLVAKILNVGTKLRRRSICNSVTPADPSMQGFSVGLNHMTATTYISEIAPTRARGAALGLYQLFWAFGAFTAAIALQVVSMLPVSQWRHAVYSQWTFTGLAIICLILIPETPGWYAGKGRHEKAKTVMKKLYRGVPGYDLDHEYSIILKEIEDGKILANSQSGVSVLDCFRGTNLRRTIVSLVPFNNQLWDGAPVLFVYTSYFFQQAGVAQPFIATVAVNTVLITFVAISFYTTDRVGRRPLLVYVGAFMVPLLFIIGGILKMPLTTANSTAMIAVSCIWVAAYSSSAGPLGFTFLADCSTSVLRAKTANMGSLAFALMSLVTTYCTPLMLAAPNFGVSNTMFFYGTTSAIFVVVMWFVIPETKNRSYVELDEMFELKVPTREFGTFETSVDKARKAAELESRGAI</sequence>
<dbReference type="EMBL" id="CDPU01000001">
    <property type="protein sequence ID" value="CEO44955.1"/>
    <property type="molecule type" value="Genomic_DNA"/>
</dbReference>
<feature type="transmembrane region" description="Helical" evidence="6">
    <location>
        <begin position="370"/>
        <end position="391"/>
    </location>
</feature>
<feature type="transmembrane region" description="Helical" evidence="6">
    <location>
        <begin position="221"/>
        <end position="240"/>
    </location>
</feature>
<evidence type="ECO:0000256" key="4">
    <source>
        <dbReference type="ARBA" id="ARBA00022989"/>
    </source>
</evidence>
<dbReference type="PROSITE" id="PS00217">
    <property type="entry name" value="SUGAR_TRANSPORT_2"/>
    <property type="match status" value="1"/>
</dbReference>
<name>A0A0B7JQH9_BIOOC</name>
<evidence type="ECO:0000259" key="7">
    <source>
        <dbReference type="PROSITE" id="PS50850"/>
    </source>
</evidence>
<dbReference type="Pfam" id="PF00083">
    <property type="entry name" value="Sugar_tr"/>
    <property type="match status" value="1"/>
</dbReference>
<keyword evidence="3 6" id="KW-0812">Transmembrane</keyword>
<feature type="transmembrane region" description="Helical" evidence="6">
    <location>
        <begin position="434"/>
        <end position="458"/>
    </location>
</feature>
<feature type="transmembrane region" description="Helical" evidence="6">
    <location>
        <begin position="138"/>
        <end position="159"/>
    </location>
</feature>
<feature type="transmembrane region" description="Helical" evidence="6">
    <location>
        <begin position="403"/>
        <end position="422"/>
    </location>
</feature>
<proteinExistence type="inferred from homology"/>
<dbReference type="GO" id="GO:0016020">
    <property type="term" value="C:membrane"/>
    <property type="evidence" value="ECO:0007669"/>
    <property type="project" value="UniProtKB-SubCell"/>
</dbReference>
<dbReference type="GO" id="GO:0005351">
    <property type="term" value="F:carbohydrate:proton symporter activity"/>
    <property type="evidence" value="ECO:0007669"/>
    <property type="project" value="TreeGrafter"/>
</dbReference>
<dbReference type="PROSITE" id="PS50850">
    <property type="entry name" value="MFS"/>
    <property type="match status" value="1"/>
</dbReference>
<keyword evidence="4 6" id="KW-1133">Transmembrane helix</keyword>
<accession>A0A0B7JQH9</accession>
<comment type="similarity">
    <text evidence="2">Belongs to the major facilitator superfamily. Sugar transporter (TC 2.A.1.1) family.</text>
</comment>
<keyword evidence="5 6" id="KW-0472">Membrane</keyword>
<dbReference type="PANTHER" id="PTHR48022">
    <property type="entry name" value="PLASTIDIC GLUCOSE TRANSPORTER 4"/>
    <property type="match status" value="1"/>
</dbReference>
<dbReference type="InterPro" id="IPR005829">
    <property type="entry name" value="Sugar_transporter_CS"/>
</dbReference>
<evidence type="ECO:0000256" key="5">
    <source>
        <dbReference type="ARBA" id="ARBA00023136"/>
    </source>
</evidence>
<feature type="transmembrane region" description="Helical" evidence="6">
    <location>
        <begin position="108"/>
        <end position="126"/>
    </location>
</feature>
<dbReference type="InterPro" id="IPR005828">
    <property type="entry name" value="MFS_sugar_transport-like"/>
</dbReference>
<evidence type="ECO:0000256" key="6">
    <source>
        <dbReference type="SAM" id="Phobius"/>
    </source>
</evidence>
<dbReference type="AlphaFoldDB" id="A0A0B7JQH9"/>